<proteinExistence type="predicted"/>
<dbReference type="InterPro" id="IPR018878">
    <property type="entry name" value="ORF6C_dom"/>
</dbReference>
<accession>A0A168PAM3</accession>
<protein>
    <recommendedName>
        <fullName evidence="1">ORF6C domain-containing protein</fullName>
    </recommendedName>
</protein>
<dbReference type="Proteomes" id="UP000077355">
    <property type="component" value="Unassembled WGS sequence"/>
</dbReference>
<feature type="domain" description="ORF6C" evidence="1">
    <location>
        <begin position="143"/>
        <end position="250"/>
    </location>
</feature>
<dbReference type="AlphaFoldDB" id="A0A168PAM3"/>
<evidence type="ECO:0000313" key="2">
    <source>
        <dbReference type="EMBL" id="OAB46570.1"/>
    </source>
</evidence>
<evidence type="ECO:0000259" key="1">
    <source>
        <dbReference type="Pfam" id="PF10552"/>
    </source>
</evidence>
<dbReference type="RefSeq" id="WP_068649503.1">
    <property type="nucleotide sequence ID" value="NZ_CP043611.1"/>
</dbReference>
<dbReference type="EMBL" id="LVJI01000015">
    <property type="protein sequence ID" value="OAB46570.1"/>
    <property type="molecule type" value="Genomic_DNA"/>
</dbReference>
<dbReference type="Pfam" id="PF10552">
    <property type="entry name" value="ORF6C"/>
    <property type="match status" value="1"/>
</dbReference>
<name>A0A168PAM3_9BACL</name>
<dbReference type="OrthoDB" id="9812611at2"/>
<organism evidence="2 3">
    <name type="scientific">Paenibacillus antarcticus</name>
    <dbReference type="NCBI Taxonomy" id="253703"/>
    <lineage>
        <taxon>Bacteria</taxon>
        <taxon>Bacillati</taxon>
        <taxon>Bacillota</taxon>
        <taxon>Bacilli</taxon>
        <taxon>Bacillales</taxon>
        <taxon>Paenibacillaceae</taxon>
        <taxon>Paenibacillus</taxon>
    </lineage>
</organism>
<reference evidence="2 3" key="1">
    <citation type="submission" date="2016-03" db="EMBL/GenBank/DDBJ databases">
        <title>Draft genome sequence of Paenibacillus antarcticus CECT 5836.</title>
        <authorList>
            <person name="Shin S.-K."/>
            <person name="Yi H."/>
        </authorList>
    </citation>
    <scope>NUCLEOTIDE SEQUENCE [LARGE SCALE GENOMIC DNA]</scope>
    <source>
        <strain evidence="2 3">CECT 5836</strain>
    </source>
</reference>
<comment type="caution">
    <text evidence="2">The sequence shown here is derived from an EMBL/GenBank/DDBJ whole genome shotgun (WGS) entry which is preliminary data.</text>
</comment>
<sequence>MSKSDALIESKSLRESVIDRSEVLDKVKKLSLLPDDVNASIDQVTAYYEVGKEAINSLIKDNREELESDGLKVLTGMELTKFAKSFEDIAIIGKMTRSLTIIPRRAILRIGMLLRDSLIARGVRDYLLNREANPYSGLSPEVRAIFVMDDKVQKLDTRIETLENKTTIDYGQQQRLKKAGNAKAISVLGGKKSAAYQNSSVRSKVYQAMWNDYQEYFDTNSYSNTFTKDYEQGLQYVPHWTPPNNLMREIERENGQTLF</sequence>
<gene>
    <name evidence="2" type="ORF">PBAT_11180</name>
</gene>
<evidence type="ECO:0000313" key="3">
    <source>
        <dbReference type="Proteomes" id="UP000077355"/>
    </source>
</evidence>
<keyword evidence="3" id="KW-1185">Reference proteome</keyword>